<dbReference type="Pfam" id="PF02743">
    <property type="entry name" value="dCache_1"/>
    <property type="match status" value="1"/>
</dbReference>
<dbReference type="GO" id="GO:0007165">
    <property type="term" value="P:signal transduction"/>
    <property type="evidence" value="ECO:0007669"/>
    <property type="project" value="UniProtKB-KW"/>
</dbReference>
<evidence type="ECO:0000256" key="1">
    <source>
        <dbReference type="ARBA" id="ARBA00004651"/>
    </source>
</evidence>
<dbReference type="STRING" id="1324957.K933_00722"/>
<comment type="similarity">
    <text evidence="8">Belongs to the methyl-accepting chemotaxis (MCP) protein family.</text>
</comment>
<protein>
    <submittedName>
        <fullName evidence="14">Methyl-accepting chemotaxis protein</fullName>
    </submittedName>
</protein>
<dbReference type="PROSITE" id="PS50885">
    <property type="entry name" value="HAMP"/>
    <property type="match status" value="1"/>
</dbReference>
<dbReference type="AlphaFoldDB" id="V4GXZ7"/>
<evidence type="ECO:0000313" key="15">
    <source>
        <dbReference type="Proteomes" id="UP000017840"/>
    </source>
</evidence>
<evidence type="ECO:0000256" key="6">
    <source>
        <dbReference type="ARBA" id="ARBA00023136"/>
    </source>
</evidence>
<keyword evidence="4" id="KW-0812">Transmembrane</keyword>
<keyword evidence="3" id="KW-0145">Chemotaxis</keyword>
<feature type="compositionally biased region" description="Gly residues" evidence="11">
    <location>
        <begin position="1060"/>
        <end position="1070"/>
    </location>
</feature>
<sequence length="1090" mass="116116">MRIRTKLIAMCLVVSLIPVSVVGVVGVQEMDAIGSYAQERSTNHMEEQVSGELNNTVSARQAGIQNVLDGRSVDTRSLADSSPVQNYYAAEAGEWRLVQRRSQAQVGHVALQMHATVESTKRTVLESEYGGRSFDDLSPAEQRAVEARVERTLAGTSGDGVANDGTLAETFRPGYIGDTGYAYITDSDSNVVAHHSLDDGYNLREDASLAVFDDIAAEVESNPGVRNGDEWGIAEYEWEDTTQAGNPSEHKFIAYTYHEEFDWVLAPSVYYYELQTTASAEARDRIEASFRSYLTTRSVSIDGEDVPAYDEAILTDASGETVVAVQRTDGTISTEEAERIDYYEEFDGTTGEQWFEATKSLAKGEVHVSEVRRLDGERVAYVTTPVYRDDEFVGTVALRFDYGILSSMIDGVTVGDTGYLSIVNEEGRFVSHPDPDLVAGPSIANESYAGGLASVANDRVLAGQRGLDTYVRTDATGNESRYYAAYAPLRFGDRQFALLATVPEEDVTGPTAALGRELREQTASARDFFLLLIGAVAVVVVGVGYGAARYFSGPIERLRDRATALAAGRFDEESESGAASRDDELGELVAAFDDMEENLEGQVAELRRVSGNLGEGRLDEEVKTDLPGEFGAIMADLDEGVGKLRDGFGEIRRASRGIRAGELDQEVDTDLPGDYGAVLSDLDDGVDQLAHSFDEIRAASSGLREGNLDQRLDTQLPGAYGAVTSDLDAGIDEVERSLAEVRAVADRFAETSAEAGTSAAEVEAASEETATSVEEIAAGAERQTEQLQSAAGEMNDLSATIEEVASSADGVAETTSDAATLADRGREHASEATGEISAIEAETETAVEGVEGLGERVDEIDEIVGMITSIAEQTNLLALNASIEAARAGEAGDGFAVVADEIKTLASEAEEATDRVERLIDEIQADADETVTDMRSMRDRVETGSETIGDAIDLFDDVAEAIDEAESSVTEISEATEDQATSTEEVVAMVDEVASVSEETAAEANTVSAATEEQTAAVNEVTRNVQQVAESAESLQRLVDQFDVGDVDVDVDTRDAGAVGAAGGDAGDGTGSAVADGGQFEESGTDPGDD</sequence>
<dbReference type="CDD" id="cd18773">
    <property type="entry name" value="PDC1_HK_sensor"/>
    <property type="match status" value="1"/>
</dbReference>
<evidence type="ECO:0000259" key="12">
    <source>
        <dbReference type="PROSITE" id="PS50111"/>
    </source>
</evidence>
<feature type="domain" description="HAMP" evidence="13">
    <location>
        <begin position="549"/>
        <end position="604"/>
    </location>
</feature>
<dbReference type="CDD" id="cd12912">
    <property type="entry name" value="PDC2_MCP_like"/>
    <property type="match status" value="2"/>
</dbReference>
<feature type="region of interest" description="Disordered" evidence="11">
    <location>
        <begin position="1057"/>
        <end position="1090"/>
    </location>
</feature>
<accession>V4GXZ7</accession>
<dbReference type="PROSITE" id="PS50111">
    <property type="entry name" value="CHEMOTAXIS_TRANSDUC_2"/>
    <property type="match status" value="1"/>
</dbReference>
<comment type="caution">
    <text evidence="14">The sequence shown here is derived from an EMBL/GenBank/DDBJ whole genome shotgun (WGS) entry which is preliminary data.</text>
</comment>
<evidence type="ECO:0000256" key="10">
    <source>
        <dbReference type="SAM" id="Coils"/>
    </source>
</evidence>
<reference evidence="14 15" key="1">
    <citation type="journal article" date="2013" name="Genome Announc.">
        <title>Draft Genome Sequence of 'Candidatus Halobonum tyrrellensis' Strain G22, Isolated from the Hypersaline Waters of Lake Tyrrell, Australia.</title>
        <authorList>
            <person name="Ugalde J.A."/>
            <person name="Narasingarao P."/>
            <person name="Kuo S."/>
            <person name="Podell S."/>
            <person name="Allen E.E."/>
        </authorList>
    </citation>
    <scope>NUCLEOTIDE SEQUENCE [LARGE SCALE GENOMIC DNA]</scope>
    <source>
        <strain evidence="14 15">G22</strain>
    </source>
</reference>
<keyword evidence="7 9" id="KW-0807">Transducer</keyword>
<evidence type="ECO:0000256" key="2">
    <source>
        <dbReference type="ARBA" id="ARBA00022475"/>
    </source>
</evidence>
<dbReference type="Gene3D" id="1.10.287.950">
    <property type="entry name" value="Methyl-accepting chemotaxis protein"/>
    <property type="match status" value="1"/>
</dbReference>
<dbReference type="Pfam" id="PF17201">
    <property type="entry name" value="Cache_3-Cache_2"/>
    <property type="match status" value="1"/>
</dbReference>
<dbReference type="PANTHER" id="PTHR32089:SF112">
    <property type="entry name" value="LYSOZYME-LIKE PROTEIN-RELATED"/>
    <property type="match status" value="1"/>
</dbReference>
<evidence type="ECO:0000256" key="4">
    <source>
        <dbReference type="ARBA" id="ARBA00022692"/>
    </source>
</evidence>
<dbReference type="RefSeq" id="WP_023392745.1">
    <property type="nucleotide sequence ID" value="NZ_ASGZ01000002.1"/>
</dbReference>
<keyword evidence="10" id="KW-0175">Coiled coil</keyword>
<dbReference type="InterPro" id="IPR033462">
    <property type="entry name" value="Cache_3-Cache_2"/>
</dbReference>
<dbReference type="eggNOG" id="arCOG02320">
    <property type="taxonomic scope" value="Archaea"/>
</dbReference>
<evidence type="ECO:0000313" key="14">
    <source>
        <dbReference type="EMBL" id="ESP90041.1"/>
    </source>
</evidence>
<dbReference type="InterPro" id="IPR033479">
    <property type="entry name" value="dCache_1"/>
</dbReference>
<evidence type="ECO:0000256" key="8">
    <source>
        <dbReference type="ARBA" id="ARBA00029447"/>
    </source>
</evidence>
<dbReference type="Gene3D" id="6.10.340.10">
    <property type="match status" value="1"/>
</dbReference>
<dbReference type="eggNOG" id="arCOG02362">
    <property type="taxonomic scope" value="Archaea"/>
</dbReference>
<proteinExistence type="inferred from homology"/>
<evidence type="ECO:0000256" key="7">
    <source>
        <dbReference type="ARBA" id="ARBA00023224"/>
    </source>
</evidence>
<keyword evidence="5" id="KW-1133">Transmembrane helix</keyword>
<dbReference type="OrthoDB" id="8523at2157"/>
<dbReference type="CDD" id="cd11386">
    <property type="entry name" value="MCP_signal"/>
    <property type="match status" value="1"/>
</dbReference>
<comment type="subcellular location">
    <subcellularLocation>
        <location evidence="1">Cell membrane</location>
        <topology evidence="1">Multi-pass membrane protein</topology>
    </subcellularLocation>
</comment>
<keyword evidence="6" id="KW-0472">Membrane</keyword>
<keyword evidence="15" id="KW-1185">Reference proteome</keyword>
<dbReference type="PATRIC" id="fig|1324957.4.peg.150"/>
<keyword evidence="2" id="KW-1003">Cell membrane</keyword>
<evidence type="ECO:0000256" key="9">
    <source>
        <dbReference type="PROSITE-ProRule" id="PRU00284"/>
    </source>
</evidence>
<dbReference type="GO" id="GO:0005886">
    <property type="term" value="C:plasma membrane"/>
    <property type="evidence" value="ECO:0007669"/>
    <property type="project" value="UniProtKB-SubCell"/>
</dbReference>
<dbReference type="Pfam" id="PF00015">
    <property type="entry name" value="MCPsignal"/>
    <property type="match status" value="1"/>
</dbReference>
<evidence type="ECO:0000259" key="13">
    <source>
        <dbReference type="PROSITE" id="PS50885"/>
    </source>
</evidence>
<feature type="coiled-coil region" evidence="10">
    <location>
        <begin position="902"/>
        <end position="929"/>
    </location>
</feature>
<evidence type="ECO:0000256" key="3">
    <source>
        <dbReference type="ARBA" id="ARBA00022500"/>
    </source>
</evidence>
<dbReference type="GO" id="GO:0006935">
    <property type="term" value="P:chemotaxis"/>
    <property type="evidence" value="ECO:0007669"/>
    <property type="project" value="UniProtKB-KW"/>
</dbReference>
<dbReference type="PANTHER" id="PTHR32089">
    <property type="entry name" value="METHYL-ACCEPTING CHEMOTAXIS PROTEIN MCPB"/>
    <property type="match status" value="1"/>
</dbReference>
<evidence type="ECO:0000256" key="5">
    <source>
        <dbReference type="ARBA" id="ARBA00022989"/>
    </source>
</evidence>
<organism evidence="14 15">
    <name type="scientific">Candidatus Halobonum tyrrellensis G22</name>
    <dbReference type="NCBI Taxonomy" id="1324957"/>
    <lineage>
        <taxon>Archaea</taxon>
        <taxon>Methanobacteriati</taxon>
        <taxon>Methanobacteriota</taxon>
        <taxon>Stenosarchaea group</taxon>
        <taxon>Halobacteria</taxon>
        <taxon>Halobacteriales</taxon>
        <taxon>Haloferacaceae</taxon>
        <taxon>Candidatus Halobonum</taxon>
    </lineage>
</organism>
<dbReference type="CDD" id="cd06225">
    <property type="entry name" value="HAMP"/>
    <property type="match status" value="1"/>
</dbReference>
<dbReference type="SMART" id="SM00304">
    <property type="entry name" value="HAMP"/>
    <property type="match status" value="2"/>
</dbReference>
<evidence type="ECO:0000256" key="11">
    <source>
        <dbReference type="SAM" id="MobiDB-lite"/>
    </source>
</evidence>
<dbReference type="SMART" id="SM00283">
    <property type="entry name" value="MA"/>
    <property type="match status" value="1"/>
</dbReference>
<dbReference type="InterPro" id="IPR004089">
    <property type="entry name" value="MCPsignal_dom"/>
</dbReference>
<dbReference type="Proteomes" id="UP000017840">
    <property type="component" value="Unassembled WGS sequence"/>
</dbReference>
<dbReference type="Pfam" id="PF00672">
    <property type="entry name" value="HAMP"/>
    <property type="match status" value="1"/>
</dbReference>
<feature type="domain" description="Methyl-accepting transducer" evidence="12">
    <location>
        <begin position="758"/>
        <end position="994"/>
    </location>
</feature>
<dbReference type="EMBL" id="ASGZ01000002">
    <property type="protein sequence ID" value="ESP90041.1"/>
    <property type="molecule type" value="Genomic_DNA"/>
</dbReference>
<dbReference type="SUPFAM" id="SSF58104">
    <property type="entry name" value="Methyl-accepting chemotaxis protein (MCP) signaling domain"/>
    <property type="match status" value="1"/>
</dbReference>
<dbReference type="Gene3D" id="3.30.450.20">
    <property type="entry name" value="PAS domain"/>
    <property type="match status" value="2"/>
</dbReference>
<name>V4GXZ7_9EURY</name>
<dbReference type="InterPro" id="IPR003660">
    <property type="entry name" value="HAMP_dom"/>
</dbReference>
<gene>
    <name evidence="14" type="ORF">K933_00722</name>
</gene>